<evidence type="ECO:0000313" key="7">
    <source>
        <dbReference type="EnsemblProtists" id="EOD06087"/>
    </source>
</evidence>
<reference evidence="7" key="2">
    <citation type="submission" date="2024-10" db="UniProtKB">
        <authorList>
            <consortium name="EnsemblProtists"/>
        </authorList>
    </citation>
    <scope>IDENTIFICATION</scope>
</reference>
<dbReference type="SMART" id="SM00513">
    <property type="entry name" value="SAP"/>
    <property type="match status" value="1"/>
</dbReference>
<evidence type="ECO:0000256" key="2">
    <source>
        <dbReference type="ARBA" id="ARBA00022881"/>
    </source>
</evidence>
<keyword evidence="8" id="KW-1185">Reference proteome</keyword>
<dbReference type="InterPro" id="IPR036361">
    <property type="entry name" value="SAP_dom_sf"/>
</dbReference>
<dbReference type="InterPro" id="IPR003034">
    <property type="entry name" value="SAP_dom"/>
</dbReference>
<dbReference type="InterPro" id="IPR038476">
    <property type="entry name" value="UvrC_RNase_H_dom_sf"/>
</dbReference>
<dbReference type="KEGG" id="ehx:EMIHUDRAFT_453506"/>
<dbReference type="Pfam" id="PF08459">
    <property type="entry name" value="UvrC_RNaseH_dom"/>
    <property type="match status" value="1"/>
</dbReference>
<dbReference type="PROSITE" id="PS51194">
    <property type="entry name" value="HELICASE_CTER"/>
    <property type="match status" value="1"/>
</dbReference>
<feature type="domain" description="HRDC" evidence="4">
    <location>
        <begin position="1036"/>
        <end position="1117"/>
    </location>
</feature>
<dbReference type="InterPro" id="IPR001162">
    <property type="entry name" value="UvrC_RNase_H_dom"/>
</dbReference>
<dbReference type="eggNOG" id="ENOG502QQZA">
    <property type="taxonomic scope" value="Eukaryota"/>
</dbReference>
<evidence type="ECO:0000313" key="8">
    <source>
        <dbReference type="Proteomes" id="UP000013827"/>
    </source>
</evidence>
<dbReference type="PANTHER" id="PTHR24029">
    <property type="entry name" value="UVRABC SYSTEM PROTEIN B"/>
    <property type="match status" value="1"/>
</dbReference>
<name>A0A0D3I4A2_EMIH1</name>
<dbReference type="Gene3D" id="3.30.420.340">
    <property type="entry name" value="UvrC, RNAse H endonuclease domain"/>
    <property type="match status" value="1"/>
</dbReference>
<dbReference type="GO" id="GO:0006289">
    <property type="term" value="P:nucleotide-excision repair"/>
    <property type="evidence" value="ECO:0007669"/>
    <property type="project" value="InterPro"/>
</dbReference>
<dbReference type="Pfam" id="PF00271">
    <property type="entry name" value="Helicase_C"/>
    <property type="match status" value="1"/>
</dbReference>
<dbReference type="InterPro" id="IPR044876">
    <property type="entry name" value="HRDC_dom_sf"/>
</dbReference>
<evidence type="ECO:0000256" key="1">
    <source>
        <dbReference type="ARBA" id="ARBA00022769"/>
    </source>
</evidence>
<reference evidence="8" key="1">
    <citation type="journal article" date="2013" name="Nature">
        <title>Pan genome of the phytoplankton Emiliania underpins its global distribution.</title>
        <authorList>
            <person name="Read B.A."/>
            <person name="Kegel J."/>
            <person name="Klute M.J."/>
            <person name="Kuo A."/>
            <person name="Lefebvre S.C."/>
            <person name="Maumus F."/>
            <person name="Mayer C."/>
            <person name="Miller J."/>
            <person name="Monier A."/>
            <person name="Salamov A."/>
            <person name="Young J."/>
            <person name="Aguilar M."/>
            <person name="Claverie J.M."/>
            <person name="Frickenhaus S."/>
            <person name="Gonzalez K."/>
            <person name="Herman E.K."/>
            <person name="Lin Y.C."/>
            <person name="Napier J."/>
            <person name="Ogata H."/>
            <person name="Sarno A.F."/>
            <person name="Shmutz J."/>
            <person name="Schroeder D."/>
            <person name="de Vargas C."/>
            <person name="Verret F."/>
            <person name="von Dassow P."/>
            <person name="Valentin K."/>
            <person name="Van de Peer Y."/>
            <person name="Wheeler G."/>
            <person name="Dacks J.B."/>
            <person name="Delwiche C.F."/>
            <person name="Dyhrman S.T."/>
            <person name="Glockner G."/>
            <person name="John U."/>
            <person name="Richards T."/>
            <person name="Worden A.Z."/>
            <person name="Zhang X."/>
            <person name="Grigoriev I.V."/>
            <person name="Allen A.E."/>
            <person name="Bidle K."/>
            <person name="Borodovsky M."/>
            <person name="Bowler C."/>
            <person name="Brownlee C."/>
            <person name="Cock J.M."/>
            <person name="Elias M."/>
            <person name="Gladyshev V.N."/>
            <person name="Groth M."/>
            <person name="Guda C."/>
            <person name="Hadaegh A."/>
            <person name="Iglesias-Rodriguez M.D."/>
            <person name="Jenkins J."/>
            <person name="Jones B.M."/>
            <person name="Lawson T."/>
            <person name="Leese F."/>
            <person name="Lindquist E."/>
            <person name="Lobanov A."/>
            <person name="Lomsadze A."/>
            <person name="Malik S.B."/>
            <person name="Marsh M.E."/>
            <person name="Mackinder L."/>
            <person name="Mock T."/>
            <person name="Mueller-Roeber B."/>
            <person name="Pagarete A."/>
            <person name="Parker M."/>
            <person name="Probert I."/>
            <person name="Quesneville H."/>
            <person name="Raines C."/>
            <person name="Rensing S.A."/>
            <person name="Riano-Pachon D.M."/>
            <person name="Richier S."/>
            <person name="Rokitta S."/>
            <person name="Shiraiwa Y."/>
            <person name="Soanes D.M."/>
            <person name="van der Giezen M."/>
            <person name="Wahlund T.M."/>
            <person name="Williams B."/>
            <person name="Wilson W."/>
            <person name="Wolfe G."/>
            <person name="Wurch L.L."/>
        </authorList>
    </citation>
    <scope>NUCLEOTIDE SEQUENCE</scope>
</reference>
<dbReference type="GO" id="GO:0003677">
    <property type="term" value="F:DNA binding"/>
    <property type="evidence" value="ECO:0007669"/>
    <property type="project" value="InterPro"/>
</dbReference>
<keyword evidence="1" id="KW-0228">DNA excision</keyword>
<dbReference type="InterPro" id="IPR014001">
    <property type="entry name" value="Helicase_ATP-bd"/>
</dbReference>
<dbReference type="SMART" id="SM00490">
    <property type="entry name" value="HELICc"/>
    <property type="match status" value="1"/>
</dbReference>
<evidence type="ECO:0000259" key="5">
    <source>
        <dbReference type="PROSITE" id="PS51192"/>
    </source>
</evidence>
<dbReference type="SUPFAM" id="SSF52540">
    <property type="entry name" value="P-loop containing nucleoside triphosphate hydrolases"/>
    <property type="match status" value="2"/>
</dbReference>
<dbReference type="AlphaFoldDB" id="A0A0D3I4A2"/>
<dbReference type="PaxDb" id="2903-EOD06087"/>
<dbReference type="HOGENOM" id="CLU_278915_0_0_1"/>
<dbReference type="SUPFAM" id="SSF47819">
    <property type="entry name" value="HRDC-like"/>
    <property type="match status" value="1"/>
</dbReference>
<dbReference type="Gene3D" id="3.40.50.300">
    <property type="entry name" value="P-loop containing nucleotide triphosphate hydrolases"/>
    <property type="match status" value="3"/>
</dbReference>
<keyword evidence="2" id="KW-0234">DNA repair</keyword>
<dbReference type="RefSeq" id="XP_005758516.1">
    <property type="nucleotide sequence ID" value="XM_005758459.1"/>
</dbReference>
<dbReference type="InterPro" id="IPR027417">
    <property type="entry name" value="P-loop_NTPase"/>
</dbReference>
<feature type="domain" description="Helicase C-terminal" evidence="6">
    <location>
        <begin position="832"/>
        <end position="987"/>
    </location>
</feature>
<sequence length="1132" mass="120926">MRTRPIPASKQSRYLRDTSRAVEALVLSAWYATTGTGLAQPISQLQVQLPTLQEGASSQQPAMAAPVLAEVLDAVRSNPRPEELRAAMSEGIRQAVWKVDGLRGLSSLLGLEEVPARLETWDISHLQLSSALDALSELGVRRGVAALALAKREEEIYLPGASEPLVLPRSSPTLTLLRRQRDEAHAYALLSHRRLRASAELASVLDGCGLAAAEQSALRASFGSASALRAASVDELRSALGEGCAADPRLVSARLRSRPEPVAVGFHDSLAGYGSAVQALALSSRRMGSKVEAWASEEQARRWWAARRGVWLSRLERGGPAAERAVDNAWGSEGALSAELPAKEGDLLPGVLFSSAVAMPGAFELRAPYRPSGDQPSAIDSLVADVQSGVPRVVLKGATGTGKTFVLANLIARTNRPTLIVAPNKVLAAQLYTELRSFFPTNAVTIFFSHFDFYRPESYAPVSQNYVEKASQTNPKIDALRHEATRSLFERRDTIVVATVSCIYGLGMPAEYLDRATALSVGQRWRAADLLAALREMRYERAAGRQLGRGEYRDAATGGSLPPPSEAGAEAGAEALIQAVAALKEACAERGLATGGVKAALRERLLSHEALLVAAGEAGGEAGERGDAGAAGDGEVPAHVVLYPANHYTEHKERVLREIAAECASTVRSLLASGLVVEAERLQLRTESDLADIAREGYCSGMENYSRHLTGRRPGEAPPTLLDYMPDDWLFIADESHITVPQLGAMHAGDHSRKLKLVEGGFRLPSALDNRPLTGEEVWERVPQAVLVSATPGAEMALLCGPSPRVTELVVRPTGIPDPHVAVVDVAPLGGYEDHLLAQIEARVARRERTLVTCITKASAEALSDFLSGHGVSSIALHSGVKPLERLRLLAQLRSGELDVLVGCNLLREGLDLPEVSLVCVLNADKQGLLRSTTSLIQTIGRAARHVNGVALLYSESGRSSEAMEQAIAETNRRRAKQLAHNERNLIVPRAAGTALGADGAAEPRAPDGGGASILEMLARGGGAAGDRGPPGGDLDGEERALYDELRAWRGQVARAGRRRRPFMILTEAVMRGIAVARPSSMDELLDVKGVGPKKAENYGEEILRLVRASEGRQRAWQVNGQSFVFEPAGGG</sequence>
<accession>A0A0D3I4A2</accession>
<evidence type="ECO:0000259" key="6">
    <source>
        <dbReference type="PROSITE" id="PS51194"/>
    </source>
</evidence>
<dbReference type="InterPro" id="IPR002121">
    <property type="entry name" value="HRDC_dom"/>
</dbReference>
<dbReference type="Pfam" id="PF04851">
    <property type="entry name" value="ResIII"/>
    <property type="match status" value="1"/>
</dbReference>
<feature type="domain" description="Helicase ATP-binding" evidence="5">
    <location>
        <begin position="384"/>
        <end position="510"/>
    </location>
</feature>
<protein>
    <recommendedName>
        <fullName evidence="9">DNA helicase</fullName>
    </recommendedName>
</protein>
<dbReference type="Gene3D" id="1.10.150.80">
    <property type="entry name" value="HRDC domain"/>
    <property type="match status" value="1"/>
</dbReference>
<dbReference type="SMART" id="SM00487">
    <property type="entry name" value="DEXDc"/>
    <property type="match status" value="1"/>
</dbReference>
<proteinExistence type="predicted"/>
<dbReference type="STRING" id="2903.R1B9Y6"/>
<dbReference type="Pfam" id="PF02037">
    <property type="entry name" value="SAP"/>
    <property type="match status" value="1"/>
</dbReference>
<dbReference type="InterPro" id="IPR010997">
    <property type="entry name" value="HRDC-like_sf"/>
</dbReference>
<dbReference type="PANTHER" id="PTHR24029:SF0">
    <property type="entry name" value="UVRABC SYSTEM PROTEIN B"/>
    <property type="match status" value="1"/>
</dbReference>
<dbReference type="GO" id="GO:0009380">
    <property type="term" value="C:excinuclease repair complex"/>
    <property type="evidence" value="ECO:0007669"/>
    <property type="project" value="InterPro"/>
</dbReference>
<dbReference type="GO" id="GO:0009381">
    <property type="term" value="F:excinuclease ABC activity"/>
    <property type="evidence" value="ECO:0007669"/>
    <property type="project" value="InterPro"/>
</dbReference>
<dbReference type="InterPro" id="IPR006935">
    <property type="entry name" value="Helicase/UvrB_N"/>
</dbReference>
<dbReference type="OMA" id="HAREWQG"/>
<dbReference type="Pfam" id="PF12344">
    <property type="entry name" value="UvrB"/>
    <property type="match status" value="1"/>
</dbReference>
<dbReference type="PROSITE" id="PS50800">
    <property type="entry name" value="SAP"/>
    <property type="match status" value="1"/>
</dbReference>
<dbReference type="Proteomes" id="UP000013827">
    <property type="component" value="Unassembled WGS sequence"/>
</dbReference>
<dbReference type="GO" id="GO:0005524">
    <property type="term" value="F:ATP binding"/>
    <property type="evidence" value="ECO:0007669"/>
    <property type="project" value="InterPro"/>
</dbReference>
<organism evidence="7 8">
    <name type="scientific">Emiliania huxleyi (strain CCMP1516)</name>
    <dbReference type="NCBI Taxonomy" id="280463"/>
    <lineage>
        <taxon>Eukaryota</taxon>
        <taxon>Haptista</taxon>
        <taxon>Haptophyta</taxon>
        <taxon>Prymnesiophyceae</taxon>
        <taxon>Isochrysidales</taxon>
        <taxon>Noelaerhabdaceae</taxon>
        <taxon>Emiliania</taxon>
    </lineage>
</organism>
<dbReference type="Pfam" id="PF00570">
    <property type="entry name" value="HRDC"/>
    <property type="match status" value="1"/>
</dbReference>
<dbReference type="InterPro" id="IPR001650">
    <property type="entry name" value="Helicase_C-like"/>
</dbReference>
<evidence type="ECO:0008006" key="9">
    <source>
        <dbReference type="Google" id="ProtNLM"/>
    </source>
</evidence>
<dbReference type="EnsemblProtists" id="EOD06087">
    <property type="protein sequence ID" value="EOD06087"/>
    <property type="gene ID" value="EMIHUDRAFT_453506"/>
</dbReference>
<dbReference type="Gene3D" id="1.10.720.30">
    <property type="entry name" value="SAP domain"/>
    <property type="match status" value="1"/>
</dbReference>
<dbReference type="PROSITE" id="PS50967">
    <property type="entry name" value="HRDC"/>
    <property type="match status" value="1"/>
</dbReference>
<keyword evidence="2" id="KW-0227">DNA damage</keyword>
<dbReference type="GO" id="GO:0016887">
    <property type="term" value="F:ATP hydrolysis activity"/>
    <property type="evidence" value="ECO:0007669"/>
    <property type="project" value="InterPro"/>
</dbReference>
<dbReference type="InterPro" id="IPR004807">
    <property type="entry name" value="UvrB"/>
</dbReference>
<dbReference type="GeneID" id="17252289"/>
<keyword evidence="2" id="KW-0267">Excision nuclease</keyword>
<feature type="domain" description="SAP" evidence="3">
    <location>
        <begin position="575"/>
        <end position="609"/>
    </location>
</feature>
<dbReference type="PROSITE" id="PS51192">
    <property type="entry name" value="HELICASE_ATP_BIND_1"/>
    <property type="match status" value="1"/>
</dbReference>
<dbReference type="InterPro" id="IPR024759">
    <property type="entry name" value="UvrB_YAD/RRR_dom"/>
</dbReference>
<evidence type="ECO:0000259" key="3">
    <source>
        <dbReference type="PROSITE" id="PS50800"/>
    </source>
</evidence>
<evidence type="ECO:0000259" key="4">
    <source>
        <dbReference type="PROSITE" id="PS50967"/>
    </source>
</evidence>
<dbReference type="SMART" id="SM00341">
    <property type="entry name" value="HRDC"/>
    <property type="match status" value="1"/>
</dbReference>